<name>A0A163S1J9_9CELL</name>
<reference evidence="2 4" key="2">
    <citation type="submission" date="2016-06" db="EMBL/GenBank/DDBJ databases">
        <title>Genome sequence of Oerskovia enterophila DSM 43852.</title>
        <authorList>
            <person name="Poehlein A."/>
            <person name="Jag V."/>
            <person name="Bengelsdorf F.R."/>
            <person name="Daniel R."/>
            <person name="Duerre P."/>
        </authorList>
    </citation>
    <scope>NUCLEOTIDE SEQUENCE [LARGE SCALE GENOMIC DNA]</scope>
    <source>
        <strain evidence="2 4">DSM 43852</strain>
    </source>
</reference>
<dbReference type="Pfam" id="PF11305">
    <property type="entry name" value="DUF3107"/>
    <property type="match status" value="1"/>
</dbReference>
<proteinExistence type="predicted"/>
<dbReference type="EMBL" id="MAQA01000019">
    <property type="protein sequence ID" value="OCI31381.1"/>
    <property type="molecule type" value="Genomic_DNA"/>
</dbReference>
<evidence type="ECO:0008006" key="5">
    <source>
        <dbReference type="Google" id="ProtNLM"/>
    </source>
</evidence>
<dbReference type="STRING" id="43678.OJAG_13600"/>
<accession>A0A163S1J9</accession>
<dbReference type="OrthoDB" id="3268468at2"/>
<comment type="caution">
    <text evidence="1">The sequence shown here is derived from an EMBL/GenBank/DDBJ whole genome shotgun (WGS) entry which is preliminary data.</text>
</comment>
<dbReference type="PATRIC" id="fig|43678.3.peg.1422"/>
<protein>
    <recommendedName>
        <fullName evidence="5">ATP-binding protein</fullName>
    </recommendedName>
</protein>
<dbReference type="RefSeq" id="WP_056647744.1">
    <property type="nucleotide sequence ID" value="NZ_JBEPRG010000035.1"/>
</dbReference>
<dbReference type="InterPro" id="IPR021456">
    <property type="entry name" value="DUF3107"/>
</dbReference>
<evidence type="ECO:0000313" key="2">
    <source>
        <dbReference type="EMBL" id="OCI31381.1"/>
    </source>
</evidence>
<organism evidence="1 3">
    <name type="scientific">Oerskovia enterophila</name>
    <dbReference type="NCBI Taxonomy" id="43678"/>
    <lineage>
        <taxon>Bacteria</taxon>
        <taxon>Bacillati</taxon>
        <taxon>Actinomycetota</taxon>
        <taxon>Actinomycetes</taxon>
        <taxon>Micrococcales</taxon>
        <taxon>Cellulomonadaceae</taxon>
        <taxon>Oerskovia</taxon>
    </lineage>
</organism>
<reference evidence="1 3" key="1">
    <citation type="submission" date="2016-01" db="EMBL/GenBank/DDBJ databases">
        <title>Genome sequence of Oerskovia enterophila VJag, an agar and cellulose degrading bacterium.</title>
        <authorList>
            <person name="Poehlein A."/>
            <person name="Jag V."/>
            <person name="Bengelsdorf F."/>
            <person name="Duerre P."/>
            <person name="Daniel R."/>
        </authorList>
    </citation>
    <scope>NUCLEOTIDE SEQUENCE [LARGE SCALE GENOMIC DNA]</scope>
    <source>
        <strain evidence="1 3">VJag</strain>
    </source>
</reference>
<evidence type="ECO:0000313" key="1">
    <source>
        <dbReference type="EMBL" id="KZM35919.1"/>
    </source>
</evidence>
<keyword evidence="4" id="KW-1185">Reference proteome</keyword>
<gene>
    <name evidence="2" type="ORF">OERS_19340</name>
    <name evidence="1" type="ORF">OJAG_13600</name>
</gene>
<evidence type="ECO:0000313" key="3">
    <source>
        <dbReference type="Proteomes" id="UP000076447"/>
    </source>
</evidence>
<dbReference type="AlphaFoldDB" id="A0A163S1J9"/>
<dbReference type="EMBL" id="LRIE01000063">
    <property type="protein sequence ID" value="KZM35919.1"/>
    <property type="molecule type" value="Genomic_DNA"/>
</dbReference>
<dbReference type="Proteomes" id="UP000093412">
    <property type="component" value="Unassembled WGS sequence"/>
</dbReference>
<dbReference type="Proteomes" id="UP000076447">
    <property type="component" value="Unassembled WGS sequence"/>
</dbReference>
<evidence type="ECO:0000313" key="4">
    <source>
        <dbReference type="Proteomes" id="UP000093412"/>
    </source>
</evidence>
<sequence>MEVTIGVQNLARELVIETEETTEAVAAAVSAALAGGPALELLDSRGRRVIVPTSSIGYVEIGTEEQRRVGFGSL</sequence>